<dbReference type="Proteomes" id="UP000639051">
    <property type="component" value="Unassembled WGS sequence"/>
</dbReference>
<comment type="similarity">
    <text evidence="1">Belongs to the band 7/mec-2 family.</text>
</comment>
<dbReference type="CDD" id="cd08826">
    <property type="entry name" value="SPFH_eoslipins_u1"/>
    <property type="match status" value="1"/>
</dbReference>
<proteinExistence type="inferred from homology"/>
<keyword evidence="5" id="KW-1185">Reference proteome</keyword>
<dbReference type="Gene3D" id="3.30.479.30">
    <property type="entry name" value="Band 7 domain"/>
    <property type="match status" value="1"/>
</dbReference>
<accession>A0ABS1K5Z3</accession>
<dbReference type="EMBL" id="JAERRC010000022">
    <property type="protein sequence ID" value="MBL0705716.1"/>
    <property type="molecule type" value="Genomic_DNA"/>
</dbReference>
<name>A0ABS1K5Z3_9MICC</name>
<evidence type="ECO:0000256" key="2">
    <source>
        <dbReference type="SAM" id="MobiDB-lite"/>
    </source>
</evidence>
<dbReference type="RefSeq" id="WP_189694013.1">
    <property type="nucleotide sequence ID" value="NZ_BNCM01000007.1"/>
</dbReference>
<evidence type="ECO:0000256" key="1">
    <source>
        <dbReference type="ARBA" id="ARBA00008164"/>
    </source>
</evidence>
<dbReference type="InterPro" id="IPR001972">
    <property type="entry name" value="Stomatin_HflK_fam"/>
</dbReference>
<dbReference type="InterPro" id="IPR043202">
    <property type="entry name" value="Band-7_stomatin-like"/>
</dbReference>
<reference evidence="4 5" key="1">
    <citation type="submission" date="2021-01" db="EMBL/GenBank/DDBJ databases">
        <title>Genome public.</title>
        <authorList>
            <person name="Liu C."/>
            <person name="Sun Q."/>
        </authorList>
    </citation>
    <scope>NUCLEOTIDE SEQUENCE [LARGE SCALE GENOMIC DNA]</scope>
    <source>
        <strain evidence="4 5">JC656</strain>
    </source>
</reference>
<feature type="region of interest" description="Disordered" evidence="2">
    <location>
        <begin position="261"/>
        <end position="291"/>
    </location>
</feature>
<evidence type="ECO:0000259" key="3">
    <source>
        <dbReference type="SMART" id="SM00244"/>
    </source>
</evidence>
<dbReference type="PANTHER" id="PTHR10264:SF19">
    <property type="entry name" value="AT06885P-RELATED"/>
    <property type="match status" value="1"/>
</dbReference>
<feature type="compositionally biased region" description="Gly residues" evidence="2">
    <location>
        <begin position="266"/>
        <end position="277"/>
    </location>
</feature>
<dbReference type="InterPro" id="IPR036013">
    <property type="entry name" value="Band_7/SPFH_dom_sf"/>
</dbReference>
<evidence type="ECO:0000313" key="5">
    <source>
        <dbReference type="Proteomes" id="UP000639051"/>
    </source>
</evidence>
<feature type="domain" description="Band 7" evidence="3">
    <location>
        <begin position="21"/>
        <end position="178"/>
    </location>
</feature>
<evidence type="ECO:0000313" key="4">
    <source>
        <dbReference type="EMBL" id="MBL0705716.1"/>
    </source>
</evidence>
<dbReference type="InterPro" id="IPR001107">
    <property type="entry name" value="Band_7"/>
</dbReference>
<dbReference type="SUPFAM" id="SSF117892">
    <property type="entry name" value="Band 7/SPFH domain"/>
    <property type="match status" value="1"/>
</dbReference>
<dbReference type="PRINTS" id="PR00721">
    <property type="entry name" value="STOMATIN"/>
</dbReference>
<organism evidence="4 5">
    <name type="scientific">Sinomonas cellulolyticus</name>
    <dbReference type="NCBI Taxonomy" id="2801916"/>
    <lineage>
        <taxon>Bacteria</taxon>
        <taxon>Bacillati</taxon>
        <taxon>Actinomycetota</taxon>
        <taxon>Actinomycetes</taxon>
        <taxon>Micrococcales</taxon>
        <taxon>Micrococcaceae</taxon>
        <taxon>Sinomonas</taxon>
    </lineage>
</organism>
<sequence length="291" mass="31757">MAVWWVTAVVIVVAALALCAVSLKVLREYERGVLFRLGRLRPVVGPGVLWVWPGADRLVRVDLRVVTLTIPPQEVITRDNVPARVNAVVLFKVTDPELSVMAVENHAVATSQIAQTTLRSVVGRVELDTLLAHRADLNDDLAKNIDRQTGPWGVHVKVVEIKDVEIPEAMQRAMAREAEAERERRAKVINAHGELQASDELFQAAEKLSGNPASLQLRYLQTLLELGADQNSTVVFPLPMDIISPFLQKASGFLDSFADRTAQGTNHGGTNHGGTNHGGTNHVGPTMKGTR</sequence>
<comment type="caution">
    <text evidence="4">The sequence shown here is derived from an EMBL/GenBank/DDBJ whole genome shotgun (WGS) entry which is preliminary data.</text>
</comment>
<protein>
    <submittedName>
        <fullName evidence="4">Slipin family protein</fullName>
    </submittedName>
</protein>
<dbReference type="SMART" id="SM00244">
    <property type="entry name" value="PHB"/>
    <property type="match status" value="1"/>
</dbReference>
<dbReference type="Gene3D" id="6.10.250.2090">
    <property type="match status" value="1"/>
</dbReference>
<gene>
    <name evidence="4" type="ORF">JJE72_09375</name>
</gene>
<dbReference type="Pfam" id="PF01145">
    <property type="entry name" value="Band_7"/>
    <property type="match status" value="1"/>
</dbReference>
<dbReference type="PANTHER" id="PTHR10264">
    <property type="entry name" value="BAND 7 PROTEIN-RELATED"/>
    <property type="match status" value="1"/>
</dbReference>